<dbReference type="SUPFAM" id="SSF52374">
    <property type="entry name" value="Nucleotidylyl transferase"/>
    <property type="match status" value="1"/>
</dbReference>
<name>A0A1I1I4Q1_9BACT</name>
<dbReference type="PRINTS" id="PR00987">
    <property type="entry name" value="TRNASYNTHGLU"/>
</dbReference>
<dbReference type="InterPro" id="IPR014729">
    <property type="entry name" value="Rossmann-like_a/b/a_fold"/>
</dbReference>
<proteinExistence type="inferred from homology"/>
<dbReference type="Gene3D" id="3.40.50.620">
    <property type="entry name" value="HUPs"/>
    <property type="match status" value="1"/>
</dbReference>
<keyword evidence="4" id="KW-0862">Zinc</keyword>
<keyword evidence="2" id="KW-0479">Metal-binding</keyword>
<evidence type="ECO:0000256" key="2">
    <source>
        <dbReference type="ARBA" id="ARBA00022723"/>
    </source>
</evidence>
<dbReference type="GO" id="GO:0006424">
    <property type="term" value="P:glutamyl-tRNA aminoacylation"/>
    <property type="evidence" value="ECO:0007669"/>
    <property type="project" value="TreeGrafter"/>
</dbReference>
<dbReference type="InterPro" id="IPR000924">
    <property type="entry name" value="Glu/Gln-tRNA-synth"/>
</dbReference>
<dbReference type="PANTHER" id="PTHR43311">
    <property type="entry name" value="GLUTAMATE--TRNA LIGASE"/>
    <property type="match status" value="1"/>
</dbReference>
<protein>
    <submittedName>
        <fullName evidence="9">Glutamyl-tRNA synthetase</fullName>
    </submittedName>
</protein>
<keyword evidence="10" id="KW-1185">Reference proteome</keyword>
<dbReference type="GO" id="GO:0004818">
    <property type="term" value="F:glutamate-tRNA ligase activity"/>
    <property type="evidence" value="ECO:0007669"/>
    <property type="project" value="TreeGrafter"/>
</dbReference>
<evidence type="ECO:0000256" key="6">
    <source>
        <dbReference type="ARBA" id="ARBA00023146"/>
    </source>
</evidence>
<keyword evidence="5 7" id="KW-0067">ATP-binding</keyword>
<dbReference type="InterPro" id="IPR049940">
    <property type="entry name" value="GluQ/Sye"/>
</dbReference>
<keyword evidence="7" id="KW-0648">Protein biosynthesis</keyword>
<dbReference type="AlphaFoldDB" id="A0A1I1I4Q1"/>
<dbReference type="GO" id="GO:0005829">
    <property type="term" value="C:cytosol"/>
    <property type="evidence" value="ECO:0007669"/>
    <property type="project" value="TreeGrafter"/>
</dbReference>
<evidence type="ECO:0000256" key="4">
    <source>
        <dbReference type="ARBA" id="ARBA00022833"/>
    </source>
</evidence>
<organism evidence="9 10">
    <name type="scientific">Flexibacter flexilis DSM 6793</name>
    <dbReference type="NCBI Taxonomy" id="927664"/>
    <lineage>
        <taxon>Bacteria</taxon>
        <taxon>Pseudomonadati</taxon>
        <taxon>Bacteroidota</taxon>
        <taxon>Cytophagia</taxon>
        <taxon>Cytophagales</taxon>
        <taxon>Flexibacteraceae</taxon>
        <taxon>Flexibacter</taxon>
    </lineage>
</organism>
<evidence type="ECO:0000313" key="9">
    <source>
        <dbReference type="EMBL" id="SFC31136.1"/>
    </source>
</evidence>
<dbReference type="PANTHER" id="PTHR43311:SF1">
    <property type="entry name" value="GLUTAMYL-Q TRNA(ASP) SYNTHETASE"/>
    <property type="match status" value="1"/>
</dbReference>
<dbReference type="EMBL" id="FOLE01000004">
    <property type="protein sequence ID" value="SFC31136.1"/>
    <property type="molecule type" value="Genomic_DNA"/>
</dbReference>
<evidence type="ECO:0000313" key="10">
    <source>
        <dbReference type="Proteomes" id="UP000199514"/>
    </source>
</evidence>
<dbReference type="GO" id="GO:0005524">
    <property type="term" value="F:ATP binding"/>
    <property type="evidence" value="ECO:0007669"/>
    <property type="project" value="UniProtKB-KW"/>
</dbReference>
<evidence type="ECO:0000256" key="3">
    <source>
        <dbReference type="ARBA" id="ARBA00022741"/>
    </source>
</evidence>
<gene>
    <name evidence="9" type="ORF">SAMN05421780_104206</name>
</gene>
<keyword evidence="3 7" id="KW-0547">Nucleotide-binding</keyword>
<feature type="domain" description="Glutamyl/glutaminyl-tRNA synthetase class Ib catalytic" evidence="8">
    <location>
        <begin position="6"/>
        <end position="270"/>
    </location>
</feature>
<dbReference type="STRING" id="927664.SAMN05421780_104206"/>
<keyword evidence="6 7" id="KW-0030">Aminoacyl-tRNA synthetase</keyword>
<dbReference type="Pfam" id="PF00749">
    <property type="entry name" value="tRNA-synt_1c"/>
    <property type="match status" value="1"/>
</dbReference>
<dbReference type="RefSeq" id="WP_177199887.1">
    <property type="nucleotide sequence ID" value="NZ_FOLE01000004.1"/>
</dbReference>
<evidence type="ECO:0000256" key="7">
    <source>
        <dbReference type="RuleBase" id="RU363037"/>
    </source>
</evidence>
<evidence type="ECO:0000256" key="1">
    <source>
        <dbReference type="ARBA" id="ARBA00022598"/>
    </source>
</evidence>
<dbReference type="Proteomes" id="UP000199514">
    <property type="component" value="Unassembled WGS sequence"/>
</dbReference>
<dbReference type="PROSITE" id="PS00178">
    <property type="entry name" value="AA_TRNA_LIGASE_I"/>
    <property type="match status" value="1"/>
</dbReference>
<dbReference type="InterPro" id="IPR020058">
    <property type="entry name" value="Glu/Gln-tRNA-synth_Ib_cat-dom"/>
</dbReference>
<accession>A0A1I1I4Q1</accession>
<evidence type="ECO:0000256" key="5">
    <source>
        <dbReference type="ARBA" id="ARBA00022840"/>
    </source>
</evidence>
<sequence>MIINNLHSRIAPTPSGFLHIGNVFSFVLTRLLVSHFGGTLRLRIDDLDAQRMRPEYLDDIFQTLQWIDLQYDAGASGVADFLQNFSQQNRMPLYLRALEQLQQQNDLYTCTCSRSQWQGQNANGLYPQHCRNSHLPFEQPETAWRVAVPDICPIWIQEYGQNEALRVDLAQTAGDFVIRRRDNGQPAYQLACVIDDHLDEINFVVRGADLLQSTACQLFLAEKLQLSDRAACVYLHHGLVKDEHLQKMSKSHKSLSIKQMREQGFTAAQLYGWVAQSLQVPQAERVRSGADLLEAFGQIQIPYNTWHY</sequence>
<evidence type="ECO:0000259" key="8">
    <source>
        <dbReference type="Pfam" id="PF00749"/>
    </source>
</evidence>
<reference evidence="9 10" key="1">
    <citation type="submission" date="2016-10" db="EMBL/GenBank/DDBJ databases">
        <authorList>
            <person name="de Groot N.N."/>
        </authorList>
    </citation>
    <scope>NUCLEOTIDE SEQUENCE [LARGE SCALE GENOMIC DNA]</scope>
    <source>
        <strain evidence="9 10">DSM 6793</strain>
    </source>
</reference>
<keyword evidence="1 7" id="KW-0436">Ligase</keyword>
<dbReference type="InterPro" id="IPR001412">
    <property type="entry name" value="aa-tRNA-synth_I_CS"/>
</dbReference>
<comment type="similarity">
    <text evidence="7">Belongs to the class-I aminoacyl-tRNA synthetase family.</text>
</comment>